<keyword evidence="1" id="KW-1133">Transmembrane helix</keyword>
<gene>
    <name evidence="2" type="ORF">CEY15_15845</name>
</gene>
<proteinExistence type="predicted"/>
<keyword evidence="1" id="KW-0812">Transmembrane</keyword>
<dbReference type="EMBL" id="NTGA01000033">
    <property type="protein sequence ID" value="PAY21987.1"/>
    <property type="molecule type" value="Genomic_DNA"/>
</dbReference>
<sequence>MLADVVTVLAQDPGAVLPPTSPVGPPAEAMTRFTQAVGWVKWGATAVLVAGVMAIGALLTIDNRLIDQYGPSIQAITIKVIVGCLIVASAGHIADVFI</sequence>
<dbReference type="Proteomes" id="UP000218810">
    <property type="component" value="Unassembled WGS sequence"/>
</dbReference>
<dbReference type="AlphaFoldDB" id="A0A2A2WLB2"/>
<dbReference type="OrthoDB" id="4775316at2"/>
<keyword evidence="3" id="KW-1185">Reference proteome</keyword>
<dbReference type="RefSeq" id="WP_017838656.1">
    <property type="nucleotide sequence ID" value="NZ_NTGA01000033.1"/>
</dbReference>
<feature type="transmembrane region" description="Helical" evidence="1">
    <location>
        <begin position="39"/>
        <end position="61"/>
    </location>
</feature>
<feature type="transmembrane region" description="Helical" evidence="1">
    <location>
        <begin position="73"/>
        <end position="94"/>
    </location>
</feature>
<name>A0A2A2WLB2_9ACTN</name>
<accession>A0A2A2WLB2</accession>
<evidence type="ECO:0000313" key="3">
    <source>
        <dbReference type="Proteomes" id="UP000218810"/>
    </source>
</evidence>
<reference evidence="3" key="1">
    <citation type="submission" date="2017-09" db="EMBL/GenBank/DDBJ databases">
        <authorList>
            <person name="Zhang Y."/>
            <person name="Huang X."/>
            <person name="Liu J."/>
            <person name="Lu L."/>
            <person name="Peng K."/>
        </authorList>
    </citation>
    <scope>NUCLEOTIDE SEQUENCE [LARGE SCALE GENOMIC DNA]</scope>
    <source>
        <strain evidence="3">S-XJ-1</strain>
    </source>
</reference>
<organism evidence="2 3">
    <name type="scientific">Dietzia natronolimnaea</name>
    <dbReference type="NCBI Taxonomy" id="161920"/>
    <lineage>
        <taxon>Bacteria</taxon>
        <taxon>Bacillati</taxon>
        <taxon>Actinomycetota</taxon>
        <taxon>Actinomycetes</taxon>
        <taxon>Mycobacteriales</taxon>
        <taxon>Dietziaceae</taxon>
        <taxon>Dietzia</taxon>
    </lineage>
</organism>
<evidence type="ECO:0000256" key="1">
    <source>
        <dbReference type="SAM" id="Phobius"/>
    </source>
</evidence>
<comment type="caution">
    <text evidence="2">The sequence shown here is derived from an EMBL/GenBank/DDBJ whole genome shotgun (WGS) entry which is preliminary data.</text>
</comment>
<evidence type="ECO:0000313" key="2">
    <source>
        <dbReference type="EMBL" id="PAY21987.1"/>
    </source>
</evidence>
<keyword evidence="1" id="KW-0472">Membrane</keyword>
<protein>
    <submittedName>
        <fullName evidence="2">Uncharacterized protein</fullName>
    </submittedName>
</protein>